<dbReference type="SMART" id="SM00387">
    <property type="entry name" value="HATPase_c"/>
    <property type="match status" value="1"/>
</dbReference>
<accession>A0ABY6MRD3</accession>
<dbReference type="SUPFAM" id="SSF55874">
    <property type="entry name" value="ATPase domain of HSP90 chaperone/DNA topoisomerase II/histidine kinase"/>
    <property type="match status" value="1"/>
</dbReference>
<gene>
    <name evidence="6" type="ORF">OMP39_13000</name>
</gene>
<dbReference type="Gene3D" id="1.20.5.1930">
    <property type="match status" value="1"/>
</dbReference>
<evidence type="ECO:0000256" key="4">
    <source>
        <dbReference type="SAM" id="Phobius"/>
    </source>
</evidence>
<proteinExistence type="predicted"/>
<feature type="transmembrane region" description="Helical" evidence="4">
    <location>
        <begin position="340"/>
        <end position="359"/>
    </location>
</feature>
<dbReference type="RefSeq" id="WP_264892141.1">
    <property type="nucleotide sequence ID" value="NZ_CP110257.1"/>
</dbReference>
<keyword evidence="1" id="KW-0808">Transferase</keyword>
<organism evidence="6 7">
    <name type="scientific">Caldimonas aquatica</name>
    <dbReference type="NCBI Taxonomy" id="376175"/>
    <lineage>
        <taxon>Bacteria</taxon>
        <taxon>Pseudomonadati</taxon>
        <taxon>Pseudomonadota</taxon>
        <taxon>Betaproteobacteria</taxon>
        <taxon>Burkholderiales</taxon>
        <taxon>Sphaerotilaceae</taxon>
        <taxon>Caldimonas</taxon>
    </lineage>
</organism>
<keyword evidence="4" id="KW-0472">Membrane</keyword>
<keyword evidence="7" id="KW-1185">Reference proteome</keyword>
<keyword evidence="4" id="KW-0812">Transmembrane</keyword>
<keyword evidence="2" id="KW-0418">Kinase</keyword>
<keyword evidence="4" id="KW-1133">Transmembrane helix</keyword>
<evidence type="ECO:0000259" key="5">
    <source>
        <dbReference type="PROSITE" id="PS50109"/>
    </source>
</evidence>
<feature type="domain" description="Histidine kinase" evidence="5">
    <location>
        <begin position="533"/>
        <end position="619"/>
    </location>
</feature>
<evidence type="ECO:0000256" key="3">
    <source>
        <dbReference type="ARBA" id="ARBA00023012"/>
    </source>
</evidence>
<feature type="transmembrane region" description="Helical" evidence="4">
    <location>
        <begin position="374"/>
        <end position="392"/>
    </location>
</feature>
<dbReference type="GO" id="GO:0005524">
    <property type="term" value="F:ATP binding"/>
    <property type="evidence" value="ECO:0007669"/>
    <property type="project" value="UniProtKB-KW"/>
</dbReference>
<evidence type="ECO:0000313" key="6">
    <source>
        <dbReference type="EMBL" id="UZD54562.1"/>
    </source>
</evidence>
<feature type="transmembrane region" description="Helical" evidence="4">
    <location>
        <begin position="206"/>
        <end position="234"/>
    </location>
</feature>
<sequence>MIFLPFSVRGRPWLAIAGLAGLLAVVPLVACVTAWASQASSAVHVIDQARVEAPAGADAPAAASASQVQRLPDEWTSSRPGFAGTVVYRLDLPPAPSADPRALYLPRACGAIEVRWAGHTILQRPQAGPPRCDQAQLVALPGDTARGGLVEVRLAGRPRSETLLRQDAGYFGAPRVGPEWLLHARAERQRAAGVWLPRMLAAMLGLFALGWLAVALWGGAAIAGPTGLLLGGAALLEARELWLGWLPAGRPAEAAVAMLIAALAGGTVLWLQRWEGARRRRVEAALLAQVLLVPLTVLVVPAALVHDAALGWWVVHWLQVAVAVGVCVRALHRGGRASSPWVAAGGGLALAFAAVEWAVQAGAGDLPASQPTEYALPVLLAGLTLAAARHFVASTRGEVEAQAAMEQEVARRTAEIEQRYAEMAEARIEQVAEAERKRIAGDLHDDLGAKLLTIVHTSSDERISTLAREALEEMRLSVRGLTGKPVKVADALADWRAETVSRLGQAGIQVDWMTEHDNDERHLAARAYVQTTRILREAVSNIIKHSGANACTIRCVIDETDFNLVIQDNGRGIPLELDGKLDRGHGMASMKRRAKQLAGQCLVESGPGFGTVIRLTLPL</sequence>
<keyword evidence="6" id="KW-0547">Nucleotide-binding</keyword>
<feature type="transmembrane region" description="Helical" evidence="4">
    <location>
        <begin position="12"/>
        <end position="36"/>
    </location>
</feature>
<dbReference type="InterPro" id="IPR036890">
    <property type="entry name" value="HATPase_C_sf"/>
</dbReference>
<dbReference type="Proteomes" id="UP001163266">
    <property type="component" value="Chromosome"/>
</dbReference>
<dbReference type="PROSITE" id="PS50109">
    <property type="entry name" value="HIS_KIN"/>
    <property type="match status" value="1"/>
</dbReference>
<evidence type="ECO:0000256" key="1">
    <source>
        <dbReference type="ARBA" id="ARBA00022679"/>
    </source>
</evidence>
<dbReference type="InterPro" id="IPR003594">
    <property type="entry name" value="HATPase_dom"/>
</dbReference>
<dbReference type="InterPro" id="IPR005467">
    <property type="entry name" value="His_kinase_dom"/>
</dbReference>
<keyword evidence="3" id="KW-0902">Two-component regulatory system</keyword>
<keyword evidence="6" id="KW-0067">ATP-binding</keyword>
<protein>
    <submittedName>
        <fullName evidence="6">ATP-binding protein</fullName>
    </submittedName>
</protein>
<dbReference type="CDD" id="cd16917">
    <property type="entry name" value="HATPase_UhpB-NarQ-NarX-like"/>
    <property type="match status" value="1"/>
</dbReference>
<dbReference type="PANTHER" id="PTHR24421">
    <property type="entry name" value="NITRATE/NITRITE SENSOR PROTEIN NARX-RELATED"/>
    <property type="match status" value="1"/>
</dbReference>
<dbReference type="Gene3D" id="3.30.565.10">
    <property type="entry name" value="Histidine kinase-like ATPase, C-terminal domain"/>
    <property type="match status" value="1"/>
</dbReference>
<dbReference type="Pfam" id="PF02518">
    <property type="entry name" value="HATPase_c"/>
    <property type="match status" value="1"/>
</dbReference>
<evidence type="ECO:0000256" key="2">
    <source>
        <dbReference type="ARBA" id="ARBA00022777"/>
    </source>
</evidence>
<feature type="transmembrane region" description="Helical" evidence="4">
    <location>
        <begin position="310"/>
        <end position="328"/>
    </location>
</feature>
<name>A0ABY6MRD3_9BURK</name>
<evidence type="ECO:0000313" key="7">
    <source>
        <dbReference type="Proteomes" id="UP001163266"/>
    </source>
</evidence>
<feature type="transmembrane region" description="Helical" evidence="4">
    <location>
        <begin position="284"/>
        <end position="304"/>
    </location>
</feature>
<reference evidence="6" key="1">
    <citation type="submission" date="2022-10" db="EMBL/GenBank/DDBJ databases">
        <title>Complete genome sequence of Schlegelella aquatica LMG 23380.</title>
        <authorList>
            <person name="Musilova J."/>
            <person name="Kourilova X."/>
            <person name="Bezdicek M."/>
            <person name="Hermankova K."/>
            <person name="Obruca S."/>
            <person name="Sedlar K."/>
        </authorList>
    </citation>
    <scope>NUCLEOTIDE SEQUENCE</scope>
    <source>
        <strain evidence="6">LMG 23380</strain>
    </source>
</reference>
<dbReference type="EMBL" id="CP110257">
    <property type="protein sequence ID" value="UZD54562.1"/>
    <property type="molecule type" value="Genomic_DNA"/>
</dbReference>
<feature type="transmembrane region" description="Helical" evidence="4">
    <location>
        <begin position="254"/>
        <end position="272"/>
    </location>
</feature>
<dbReference type="InterPro" id="IPR050482">
    <property type="entry name" value="Sensor_HK_TwoCompSys"/>
</dbReference>